<evidence type="ECO:0000313" key="1">
    <source>
        <dbReference type="EMBL" id="KAJ3814492.1"/>
    </source>
</evidence>
<name>A0ACC1UCL5_9AGAR</name>
<accession>A0ACC1UCL5</accession>
<gene>
    <name evidence="1" type="ORF">F5876DRAFT_32758</name>
</gene>
<sequence length="253" mass="28951">MVEPVARIRPYKIEDEKQARFVIAKAAMEGLASANMKTILNPVSLSLWVLLASFLIRYMDWWPKPGDGILAYISLMLPFGSAVVPTILFSDWNNRWYFEDLSQRVLRGPDMVNFQEYYSKYPASGIWILEFAGRFIGLIALDASLSERNTFKHENSETKIAVVRHIYIDEPYRTTGIQKDLIHYAVQSAFTSDPSVVRVKASSSSLREYVQKGLDEAGFEYEGVTETAGLLKWKVNARVLTRDDWKKRQNHAS</sequence>
<reference evidence="1" key="1">
    <citation type="submission" date="2022-09" db="EMBL/GenBank/DDBJ databases">
        <title>A Global Phylogenomic Analysis of the Shiitake Genus Lentinula.</title>
        <authorList>
            <consortium name="DOE Joint Genome Institute"/>
            <person name="Sierra-Patev S."/>
            <person name="Min B."/>
            <person name="Naranjo-Ortiz M."/>
            <person name="Looney B."/>
            <person name="Konkel Z."/>
            <person name="Slot J.C."/>
            <person name="Sakamoto Y."/>
            <person name="Steenwyk J.L."/>
            <person name="Rokas A."/>
            <person name="Carro J."/>
            <person name="Camarero S."/>
            <person name="Ferreira P."/>
            <person name="Molpeceres G."/>
            <person name="Ruiz-Duenas F.J."/>
            <person name="Serrano A."/>
            <person name="Henrissat B."/>
            <person name="Drula E."/>
            <person name="Hughes K.W."/>
            <person name="Mata J.L."/>
            <person name="Ishikawa N.K."/>
            <person name="Vargas-Isla R."/>
            <person name="Ushijima S."/>
            <person name="Smith C.A."/>
            <person name="Ahrendt S."/>
            <person name="Andreopoulos W."/>
            <person name="He G."/>
            <person name="Labutti K."/>
            <person name="Lipzen A."/>
            <person name="Ng V."/>
            <person name="Riley R."/>
            <person name="Sandor L."/>
            <person name="Barry K."/>
            <person name="Martinez A.T."/>
            <person name="Xiao Y."/>
            <person name="Gibbons J.G."/>
            <person name="Terashima K."/>
            <person name="Grigoriev I.V."/>
            <person name="Hibbett D.S."/>
        </authorList>
    </citation>
    <scope>NUCLEOTIDE SEQUENCE</scope>
    <source>
        <strain evidence="1">TMI1499</strain>
    </source>
</reference>
<organism evidence="1 2">
    <name type="scientific">Lentinula aff. lateritia</name>
    <dbReference type="NCBI Taxonomy" id="2804960"/>
    <lineage>
        <taxon>Eukaryota</taxon>
        <taxon>Fungi</taxon>
        <taxon>Dikarya</taxon>
        <taxon>Basidiomycota</taxon>
        <taxon>Agaricomycotina</taxon>
        <taxon>Agaricomycetes</taxon>
        <taxon>Agaricomycetidae</taxon>
        <taxon>Agaricales</taxon>
        <taxon>Marasmiineae</taxon>
        <taxon>Omphalotaceae</taxon>
        <taxon>Lentinula</taxon>
    </lineage>
</organism>
<proteinExistence type="predicted"/>
<dbReference type="EMBL" id="MU794966">
    <property type="protein sequence ID" value="KAJ3814492.1"/>
    <property type="molecule type" value="Genomic_DNA"/>
</dbReference>
<keyword evidence="2" id="KW-1185">Reference proteome</keyword>
<comment type="caution">
    <text evidence="1">The sequence shown here is derived from an EMBL/GenBank/DDBJ whole genome shotgun (WGS) entry which is preliminary data.</text>
</comment>
<evidence type="ECO:0000313" key="2">
    <source>
        <dbReference type="Proteomes" id="UP001163835"/>
    </source>
</evidence>
<protein>
    <submittedName>
        <fullName evidence="1">Uncharacterized protein</fullName>
    </submittedName>
</protein>
<dbReference type="Proteomes" id="UP001163835">
    <property type="component" value="Unassembled WGS sequence"/>
</dbReference>